<evidence type="ECO:0000313" key="1">
    <source>
        <dbReference type="EMBL" id="SPY29177.1"/>
    </source>
</evidence>
<name>A0A2X1WDZ9_PHODM</name>
<gene>
    <name evidence="1" type="ORF">NCTC11647_02357</name>
</gene>
<protein>
    <submittedName>
        <fullName evidence="1">Protein of uncharacterized function (DUF2971)</fullName>
    </submittedName>
</protein>
<accession>A0A2X1WDZ9</accession>
<dbReference type="AlphaFoldDB" id="A0A2X1WDZ9"/>
<dbReference type="Pfam" id="PF11185">
    <property type="entry name" value="DUF2971"/>
    <property type="match status" value="1"/>
</dbReference>
<reference evidence="1 2" key="1">
    <citation type="submission" date="2018-06" db="EMBL/GenBank/DDBJ databases">
        <authorList>
            <consortium name="Pathogen Informatics"/>
            <person name="Doyle S."/>
        </authorList>
    </citation>
    <scope>NUCLEOTIDE SEQUENCE [LARGE SCALE GENOMIC DNA]</scope>
    <source>
        <strain evidence="1 2">NCTC11647</strain>
    </source>
</reference>
<evidence type="ECO:0000313" key="2">
    <source>
        <dbReference type="Proteomes" id="UP000251647"/>
    </source>
</evidence>
<sequence length="247" mass="28846">MRREGSNLYLYKFQRVDKYSVANLLNTCLYFAKPANLNDPTESLFELELPNRDDKYCPDLEHFKNIAALSMAVDMGRPYELSDSLFHWSYYADGLRGFCMVFDKQRLVEEFNDETLVHDYIGYQPISNILIGDNLITEESGLEEVPGKNFKHDNFGRLVTSAYMNKPDSYANEKEYRFIKTGDGELKYNHLNTLREVIIGSKMSDHDRKLLESIIKLTGQDSKIKYANIRKNRYRIFIENDLVLESI</sequence>
<dbReference type="Proteomes" id="UP000251647">
    <property type="component" value="Unassembled WGS sequence"/>
</dbReference>
<dbReference type="InterPro" id="IPR021352">
    <property type="entry name" value="DUF2971"/>
</dbReference>
<dbReference type="EMBL" id="UATL01000001">
    <property type="protein sequence ID" value="SPY29177.1"/>
    <property type="molecule type" value="Genomic_DNA"/>
</dbReference>
<dbReference type="RefSeq" id="WP_005297788.1">
    <property type="nucleotide sequence ID" value="NZ_PYOG01000004.1"/>
</dbReference>
<proteinExistence type="predicted"/>
<organism evidence="1 2">
    <name type="scientific">Photobacterium damselae</name>
    <dbReference type="NCBI Taxonomy" id="38293"/>
    <lineage>
        <taxon>Bacteria</taxon>
        <taxon>Pseudomonadati</taxon>
        <taxon>Pseudomonadota</taxon>
        <taxon>Gammaproteobacteria</taxon>
        <taxon>Vibrionales</taxon>
        <taxon>Vibrionaceae</taxon>
        <taxon>Photobacterium</taxon>
    </lineage>
</organism>